<organism evidence="9 10">
    <name type="scientific">Facklamia miroungae</name>
    <dbReference type="NCBI Taxonomy" id="120956"/>
    <lineage>
        <taxon>Bacteria</taxon>
        <taxon>Bacillati</taxon>
        <taxon>Bacillota</taxon>
        <taxon>Bacilli</taxon>
        <taxon>Lactobacillales</taxon>
        <taxon>Aerococcaceae</taxon>
        <taxon>Facklamia</taxon>
    </lineage>
</organism>
<dbReference type="GO" id="GO:0006355">
    <property type="term" value="P:regulation of DNA-templated transcription"/>
    <property type="evidence" value="ECO:0007669"/>
    <property type="project" value="InterPro"/>
</dbReference>
<dbReference type="InterPro" id="IPR036634">
    <property type="entry name" value="PRD_sf"/>
</dbReference>
<dbReference type="Pfam" id="PF00359">
    <property type="entry name" value="PTS_EIIA_2"/>
    <property type="match status" value="1"/>
</dbReference>
<accession>A0A1G7UBR7</accession>
<evidence type="ECO:0000259" key="6">
    <source>
        <dbReference type="PROSITE" id="PS51094"/>
    </source>
</evidence>
<dbReference type="GO" id="GO:0008982">
    <property type="term" value="F:protein-N(PI)-phosphohistidine-sugar phosphotransferase activity"/>
    <property type="evidence" value="ECO:0007669"/>
    <property type="project" value="InterPro"/>
</dbReference>
<keyword evidence="3" id="KW-0805">Transcription regulation</keyword>
<keyword evidence="10" id="KW-1185">Reference proteome</keyword>
<dbReference type="EMBL" id="FNCK01000009">
    <property type="protein sequence ID" value="SDG44884.1"/>
    <property type="molecule type" value="Genomic_DNA"/>
</dbReference>
<dbReference type="PROSITE" id="PS51372">
    <property type="entry name" value="PRD_2"/>
    <property type="match status" value="1"/>
</dbReference>
<dbReference type="Pfam" id="PF08279">
    <property type="entry name" value="HTH_11"/>
    <property type="match status" value="1"/>
</dbReference>
<dbReference type="Gene3D" id="1.10.1790.10">
    <property type="entry name" value="PRD domain"/>
    <property type="match status" value="1"/>
</dbReference>
<feature type="domain" description="PTS EIIA type-2" evidence="6">
    <location>
        <begin position="502"/>
        <end position="642"/>
    </location>
</feature>
<dbReference type="InterPro" id="IPR016152">
    <property type="entry name" value="PTrfase/Anion_transptr"/>
</dbReference>
<dbReference type="InterPro" id="IPR036388">
    <property type="entry name" value="WH-like_DNA-bd_sf"/>
</dbReference>
<dbReference type="OrthoDB" id="2138387at2"/>
<dbReference type="Gene3D" id="1.10.10.10">
    <property type="entry name" value="Winged helix-like DNA-binding domain superfamily/Winged helix DNA-binding domain"/>
    <property type="match status" value="2"/>
</dbReference>
<evidence type="ECO:0000259" key="8">
    <source>
        <dbReference type="PROSITE" id="PS51372"/>
    </source>
</evidence>
<proteinExistence type="predicted"/>
<dbReference type="RefSeq" id="WP_090290279.1">
    <property type="nucleotide sequence ID" value="NZ_FNCK01000009.1"/>
</dbReference>
<dbReference type="PANTHER" id="PTHR30185">
    <property type="entry name" value="CRYPTIC BETA-GLUCOSIDE BGL OPERON ANTITERMINATOR"/>
    <property type="match status" value="1"/>
</dbReference>
<dbReference type="GO" id="GO:0009401">
    <property type="term" value="P:phosphoenolpyruvate-dependent sugar phosphotransferase system"/>
    <property type="evidence" value="ECO:0007669"/>
    <property type="project" value="InterPro"/>
</dbReference>
<evidence type="ECO:0000313" key="10">
    <source>
        <dbReference type="Proteomes" id="UP000199708"/>
    </source>
</evidence>
<dbReference type="PANTHER" id="PTHR30185:SF12">
    <property type="entry name" value="TRANSCRIPTIONAL REGULATOR MANR"/>
    <property type="match status" value="1"/>
</dbReference>
<dbReference type="Gene3D" id="3.40.50.2300">
    <property type="match status" value="1"/>
</dbReference>
<dbReference type="STRING" id="120956.SAMN05421791_10933"/>
<sequence>MNNRQIMILKTLRSKSEHIAAKDLAAVYNVSTKTIYNDIDSINAFISKFNITIEKTPRKGIIINDNNKFQKLASVLNDLENSKAFDPQVEDREEYLFKELFINRHKLNITSYEDNAYISEGSARRDIKKFEKLLAKAKLSFHRENGLFSLMGNESYVRKFTKDYLHSLIDSSNFEDIETLSRFFDLKTILDCKNVIIQLGKKYNYDLSQRYFNTLLIDLLVQINMIQIGYFLEPSKNSLSFDMNHFEVFFYAREVLTQLLKTKEEIPSAEIEALSFTLLAVGFKINNIDYNTRLNKSVESLIQKVSKILDIDLSHDLHLRDMLISHIGPMIFRLQKSISVNNPVVEEVKKEYSVLYNIVWLSVRELTEAFNIKMTDDEAAFLAIHFQIAVEKIHKPMNILVICPHGIATSELLISKLKRVISDTDKIVKADYEDLDRAKLSNIDFIVSSVKLNEVSIPVFEVSPVITAQEMNLIQSFYYKSLNNNRLAKFGERSELKNNLIRELIGENILIHSKSKTMEAIYEDMTKIAHEENLNNPLFIESIKKRESMGSTGVYTGISLPHCDPKQVTKSQLGVITLEQPMLWGKNLIKVVFLIAIAEEDIESTKQILINLYRKIEYKNYIEELWKASTAEELVFTLINWREDDVRK</sequence>
<keyword evidence="4" id="KW-0010">Activator</keyword>
<dbReference type="SUPFAM" id="SSF63520">
    <property type="entry name" value="PTS-regulatory domain, PRD"/>
    <property type="match status" value="1"/>
</dbReference>
<keyword evidence="5" id="KW-0804">Transcription</keyword>
<evidence type="ECO:0000256" key="3">
    <source>
        <dbReference type="ARBA" id="ARBA00023015"/>
    </source>
</evidence>
<dbReference type="PROSITE" id="PS51094">
    <property type="entry name" value="PTS_EIIA_TYPE_2"/>
    <property type="match status" value="1"/>
</dbReference>
<gene>
    <name evidence="9" type="ORF">SAMN05421791_10933</name>
</gene>
<dbReference type="CDD" id="cd05568">
    <property type="entry name" value="PTS_IIB_bgl_like"/>
    <property type="match status" value="1"/>
</dbReference>
<dbReference type="InterPro" id="IPR013011">
    <property type="entry name" value="PTS_EIIB_2"/>
</dbReference>
<dbReference type="InterPro" id="IPR007737">
    <property type="entry name" value="Mga_HTH"/>
</dbReference>
<dbReference type="AlphaFoldDB" id="A0A1G7UBR7"/>
<protein>
    <submittedName>
        <fullName evidence="9">Transcriptional antiterminator</fullName>
    </submittedName>
</protein>
<evidence type="ECO:0000256" key="5">
    <source>
        <dbReference type="ARBA" id="ARBA00023163"/>
    </source>
</evidence>
<evidence type="ECO:0000256" key="4">
    <source>
        <dbReference type="ARBA" id="ARBA00023159"/>
    </source>
</evidence>
<feature type="domain" description="PTS EIIB type-2" evidence="7">
    <location>
        <begin position="397"/>
        <end position="486"/>
    </location>
</feature>
<dbReference type="Gene3D" id="3.40.930.10">
    <property type="entry name" value="Mannitol-specific EII, Chain A"/>
    <property type="match status" value="1"/>
</dbReference>
<keyword evidence="2" id="KW-0677">Repeat</keyword>
<keyword evidence="1" id="KW-0808">Transferase</keyword>
<dbReference type="SUPFAM" id="SSF55804">
    <property type="entry name" value="Phoshotransferase/anion transport protein"/>
    <property type="match status" value="1"/>
</dbReference>
<dbReference type="Proteomes" id="UP000199708">
    <property type="component" value="Unassembled WGS sequence"/>
</dbReference>
<feature type="domain" description="PRD" evidence="8">
    <location>
        <begin position="289"/>
        <end position="396"/>
    </location>
</feature>
<dbReference type="SUPFAM" id="SSF52794">
    <property type="entry name" value="PTS system IIB component-like"/>
    <property type="match status" value="1"/>
</dbReference>
<evidence type="ECO:0000313" key="9">
    <source>
        <dbReference type="EMBL" id="SDG44884.1"/>
    </source>
</evidence>
<dbReference type="InterPro" id="IPR036095">
    <property type="entry name" value="PTS_EIIB-like_sf"/>
</dbReference>
<dbReference type="InterPro" id="IPR050661">
    <property type="entry name" value="BglG_antiterminators"/>
</dbReference>
<dbReference type="Pfam" id="PF05043">
    <property type="entry name" value="Mga"/>
    <property type="match status" value="1"/>
</dbReference>
<dbReference type="InterPro" id="IPR011608">
    <property type="entry name" value="PRD"/>
</dbReference>
<reference evidence="9 10" key="1">
    <citation type="submission" date="2016-10" db="EMBL/GenBank/DDBJ databases">
        <authorList>
            <person name="de Groot N.N."/>
        </authorList>
    </citation>
    <scope>NUCLEOTIDE SEQUENCE [LARGE SCALE GENOMIC DNA]</scope>
    <source>
        <strain evidence="9 10">ATCC BAA-466</strain>
    </source>
</reference>
<evidence type="ECO:0000256" key="2">
    <source>
        <dbReference type="ARBA" id="ARBA00022737"/>
    </source>
</evidence>
<dbReference type="InterPro" id="IPR013196">
    <property type="entry name" value="HTH_11"/>
</dbReference>
<evidence type="ECO:0000259" key="7">
    <source>
        <dbReference type="PROSITE" id="PS51099"/>
    </source>
</evidence>
<dbReference type="PROSITE" id="PS51099">
    <property type="entry name" value="PTS_EIIB_TYPE_2"/>
    <property type="match status" value="1"/>
</dbReference>
<name>A0A1G7UBR7_9LACT</name>
<dbReference type="InterPro" id="IPR002178">
    <property type="entry name" value="PTS_EIIA_type-2_dom"/>
</dbReference>
<dbReference type="Pfam" id="PF00874">
    <property type="entry name" value="PRD"/>
    <property type="match status" value="1"/>
</dbReference>
<evidence type="ECO:0000256" key="1">
    <source>
        <dbReference type="ARBA" id="ARBA00022679"/>
    </source>
</evidence>